<gene>
    <name evidence="1" type="ORF">AG1IA_05281</name>
</gene>
<accession>L8WRS2</accession>
<comment type="caution">
    <text evidence="1">The sequence shown here is derived from an EMBL/GenBank/DDBJ whole genome shotgun (WGS) entry which is preliminary data.</text>
</comment>
<proteinExistence type="predicted"/>
<dbReference type="HOGENOM" id="CLU_2607647_0_0_1"/>
<evidence type="ECO:0000313" key="1">
    <source>
        <dbReference type="EMBL" id="ELU40690.1"/>
    </source>
</evidence>
<evidence type="ECO:0000313" key="2">
    <source>
        <dbReference type="Proteomes" id="UP000011668"/>
    </source>
</evidence>
<sequence>MLVARYSTPLGCQERIYLINRSGPAFSRAAEFHAEGTPLALSKYNVGYIVKVASHGQSFSHNFTRWVLQSEKLSLALAL</sequence>
<dbReference type="AlphaFoldDB" id="L8WRS2"/>
<name>L8WRS2_THACA</name>
<dbReference type="Proteomes" id="UP000011668">
    <property type="component" value="Unassembled WGS sequence"/>
</dbReference>
<keyword evidence="2" id="KW-1185">Reference proteome</keyword>
<dbReference type="EMBL" id="AFRT01001359">
    <property type="protein sequence ID" value="ELU40690.1"/>
    <property type="molecule type" value="Genomic_DNA"/>
</dbReference>
<reference evidence="1 2" key="1">
    <citation type="journal article" date="2013" name="Nat. Commun.">
        <title>The evolution and pathogenic mechanisms of the rice sheath blight pathogen.</title>
        <authorList>
            <person name="Zheng A."/>
            <person name="Lin R."/>
            <person name="Xu L."/>
            <person name="Qin P."/>
            <person name="Tang C."/>
            <person name="Ai P."/>
            <person name="Zhang D."/>
            <person name="Liu Y."/>
            <person name="Sun Z."/>
            <person name="Feng H."/>
            <person name="Wang Y."/>
            <person name="Chen Y."/>
            <person name="Liang X."/>
            <person name="Fu R."/>
            <person name="Li Q."/>
            <person name="Zhang J."/>
            <person name="Yu X."/>
            <person name="Xie Z."/>
            <person name="Ding L."/>
            <person name="Guan P."/>
            <person name="Tang J."/>
            <person name="Liang Y."/>
            <person name="Wang S."/>
            <person name="Deng Q."/>
            <person name="Li S."/>
            <person name="Zhu J."/>
            <person name="Wang L."/>
            <person name="Liu H."/>
            <person name="Li P."/>
        </authorList>
    </citation>
    <scope>NUCLEOTIDE SEQUENCE [LARGE SCALE GENOMIC DNA]</scope>
    <source>
        <strain evidence="2">AG-1 IA</strain>
    </source>
</reference>
<organism evidence="1 2">
    <name type="scientific">Thanatephorus cucumeris (strain AG1-IA)</name>
    <name type="common">Rice sheath blight fungus</name>
    <name type="synonym">Rhizoctonia solani</name>
    <dbReference type="NCBI Taxonomy" id="983506"/>
    <lineage>
        <taxon>Eukaryota</taxon>
        <taxon>Fungi</taxon>
        <taxon>Dikarya</taxon>
        <taxon>Basidiomycota</taxon>
        <taxon>Agaricomycotina</taxon>
        <taxon>Agaricomycetes</taxon>
        <taxon>Cantharellales</taxon>
        <taxon>Ceratobasidiaceae</taxon>
        <taxon>Rhizoctonia</taxon>
        <taxon>Rhizoctonia solani AG-1</taxon>
    </lineage>
</organism>
<protein>
    <submittedName>
        <fullName evidence="1">Uncharacterized protein</fullName>
    </submittedName>
</protein>